<dbReference type="HOGENOM" id="CLU_1199632_0_0_1"/>
<dbReference type="Proteomes" id="UP000008177">
    <property type="component" value="Unplaced contigs"/>
</dbReference>
<proteinExistence type="predicted"/>
<dbReference type="InParanoid" id="G2Y944"/>
<dbReference type="AlphaFoldDB" id="G2Y944"/>
<organism evidence="1 2">
    <name type="scientific">Botryotinia fuckeliana (strain T4)</name>
    <name type="common">Noble rot fungus</name>
    <name type="synonym">Botrytis cinerea</name>
    <dbReference type="NCBI Taxonomy" id="999810"/>
    <lineage>
        <taxon>Eukaryota</taxon>
        <taxon>Fungi</taxon>
        <taxon>Dikarya</taxon>
        <taxon>Ascomycota</taxon>
        <taxon>Pezizomycotina</taxon>
        <taxon>Leotiomycetes</taxon>
        <taxon>Helotiales</taxon>
        <taxon>Sclerotiniaceae</taxon>
        <taxon>Botrytis</taxon>
    </lineage>
</organism>
<sequence length="231" mass="26891">MSNSPKKDVPVAIHWVWVHVLPKAENKPMFLLRSRKHEEVLRFNEGGVITETLQDVSSSETHHEGYFCTTKSWNKLKKLAKAEWAEEKNKKSENKHISPQGFKFMSHFVREATRREVIWAIEERGKYILDLIGDMETDRLYWLSKLAKLQREINLRPAPGGRKRDKKDILEEMNGYKEKSGMKMLTKLINDHYQKPRNGDRLPITLTKDMVNKAVKTAKSKAVSSHISHKS</sequence>
<gene>
    <name evidence="1" type="ORF">BofuT4_P029960.1</name>
</gene>
<accession>G2Y944</accession>
<evidence type="ECO:0000313" key="2">
    <source>
        <dbReference type="Proteomes" id="UP000008177"/>
    </source>
</evidence>
<reference evidence="2" key="1">
    <citation type="journal article" date="2011" name="PLoS Genet.">
        <title>Genomic analysis of the necrotrophic fungal pathogens Sclerotinia sclerotiorum and Botrytis cinerea.</title>
        <authorList>
            <person name="Amselem J."/>
            <person name="Cuomo C.A."/>
            <person name="van Kan J.A."/>
            <person name="Viaud M."/>
            <person name="Benito E.P."/>
            <person name="Couloux A."/>
            <person name="Coutinho P.M."/>
            <person name="de Vries R.P."/>
            <person name="Dyer P.S."/>
            <person name="Fillinger S."/>
            <person name="Fournier E."/>
            <person name="Gout L."/>
            <person name="Hahn M."/>
            <person name="Kohn L."/>
            <person name="Lapalu N."/>
            <person name="Plummer K.M."/>
            <person name="Pradier J.M."/>
            <person name="Quevillon E."/>
            <person name="Sharon A."/>
            <person name="Simon A."/>
            <person name="ten Have A."/>
            <person name="Tudzynski B."/>
            <person name="Tudzynski P."/>
            <person name="Wincker P."/>
            <person name="Andrew M."/>
            <person name="Anthouard V."/>
            <person name="Beever R.E."/>
            <person name="Beffa R."/>
            <person name="Benoit I."/>
            <person name="Bouzid O."/>
            <person name="Brault B."/>
            <person name="Chen Z."/>
            <person name="Choquer M."/>
            <person name="Collemare J."/>
            <person name="Cotton P."/>
            <person name="Danchin E.G."/>
            <person name="Da Silva C."/>
            <person name="Gautier A."/>
            <person name="Giraud C."/>
            <person name="Giraud T."/>
            <person name="Gonzalez C."/>
            <person name="Grossetete S."/>
            <person name="Guldener U."/>
            <person name="Henrissat B."/>
            <person name="Howlett B.J."/>
            <person name="Kodira C."/>
            <person name="Kretschmer M."/>
            <person name="Lappartient A."/>
            <person name="Leroch M."/>
            <person name="Levis C."/>
            <person name="Mauceli E."/>
            <person name="Neuveglise C."/>
            <person name="Oeser B."/>
            <person name="Pearson M."/>
            <person name="Poulain J."/>
            <person name="Poussereau N."/>
            <person name="Quesneville H."/>
            <person name="Rascle C."/>
            <person name="Schumacher J."/>
            <person name="Segurens B."/>
            <person name="Sexton A."/>
            <person name="Silva E."/>
            <person name="Sirven C."/>
            <person name="Soanes D.M."/>
            <person name="Talbot N.J."/>
            <person name="Templeton M."/>
            <person name="Yandava C."/>
            <person name="Yarden O."/>
            <person name="Zeng Q."/>
            <person name="Rollins J.A."/>
            <person name="Lebrun M.H."/>
            <person name="Dickman M."/>
        </authorList>
    </citation>
    <scope>NUCLEOTIDE SEQUENCE [LARGE SCALE GENOMIC DNA]</scope>
    <source>
        <strain evidence="2">T4</strain>
    </source>
</reference>
<name>G2Y944_BOTF4</name>
<dbReference type="EMBL" id="FQ790300">
    <property type="protein sequence ID" value="CCD49120.1"/>
    <property type="molecule type" value="Genomic_DNA"/>
</dbReference>
<evidence type="ECO:0000313" key="1">
    <source>
        <dbReference type="EMBL" id="CCD49120.1"/>
    </source>
</evidence>
<protein>
    <submittedName>
        <fullName evidence="1">Uncharacterized protein</fullName>
    </submittedName>
</protein>